<evidence type="ECO:0000256" key="1">
    <source>
        <dbReference type="SAM" id="MobiDB-lite"/>
    </source>
</evidence>
<reference evidence="2 3" key="1">
    <citation type="journal article" date="2019" name="Int. J. Syst. Evol. Microbiol.">
        <title>The Global Catalogue of Microorganisms (GCM) 10K type strain sequencing project: providing services to taxonomists for standard genome sequencing and annotation.</title>
        <authorList>
            <consortium name="The Broad Institute Genomics Platform"/>
            <consortium name="The Broad Institute Genome Sequencing Center for Infectious Disease"/>
            <person name="Wu L."/>
            <person name="Ma J."/>
        </authorList>
    </citation>
    <scope>NUCLEOTIDE SEQUENCE [LARGE SCALE GENOMIC DNA]</scope>
    <source>
        <strain evidence="2 3">JCM 9933</strain>
    </source>
</reference>
<sequence>MGELGSPRDGAGPGGPGRVSRVAVPLMGTERWANWVRRTPRPLRPVRMAAPSSPIPLLAVHRERAAAAAAAGLATSHRPRPVQAPWVRGARFWGNRRRSPPRRRRSSGFGAGGRHGTRGRGLGEEPVRGGHGPGQRAANGGCLRRAARSAAAPHGGESGRTGRDVRVFGAAETAAALPFPALVAALRAGFAAGAAEVPDRHVHALPGGATLLLKPAWDAAWLGTKVVTVHPANAGAGLPAVHALYVLQESATGRPAALLDGDELTARRTAAVSALAASLLAPAGASRMLLCGAGRVGRLLPFAMRSALPGLAQVEVWSPSGASAKALARELDASGFRASAVRDLEAASRRADVLSCATLAREPVLRGAWLRPGQHLDLVGAFTAAMREADGEAVARAAVFVDTEAAIGTCGELPAGSLVRGTLAALCRGEAGRRAADEVTLFKSVGTALSDLAAAALAVAGGDPAPRSG</sequence>
<dbReference type="SUPFAM" id="SSF51735">
    <property type="entry name" value="NAD(P)-binding Rossmann-fold domains"/>
    <property type="match status" value="1"/>
</dbReference>
<dbReference type="InterPro" id="IPR036291">
    <property type="entry name" value="NAD(P)-bd_dom_sf"/>
</dbReference>
<evidence type="ECO:0008006" key="4">
    <source>
        <dbReference type="Google" id="ProtNLM"/>
    </source>
</evidence>
<dbReference type="Proteomes" id="UP001501588">
    <property type="component" value="Unassembled WGS sequence"/>
</dbReference>
<accession>A0ABN1EGG6</accession>
<comment type="caution">
    <text evidence="2">The sequence shown here is derived from an EMBL/GenBank/DDBJ whole genome shotgun (WGS) entry which is preliminary data.</text>
</comment>
<organism evidence="2 3">
    <name type="scientific">Craurococcus roseus</name>
    <dbReference type="NCBI Taxonomy" id="77585"/>
    <lineage>
        <taxon>Bacteria</taxon>
        <taxon>Pseudomonadati</taxon>
        <taxon>Pseudomonadota</taxon>
        <taxon>Alphaproteobacteria</taxon>
        <taxon>Acetobacterales</taxon>
        <taxon>Acetobacteraceae</taxon>
        <taxon>Craurococcus</taxon>
    </lineage>
</organism>
<dbReference type="PANTHER" id="PTHR13812">
    <property type="entry name" value="KETIMINE REDUCTASE MU-CRYSTALLIN"/>
    <property type="match status" value="1"/>
</dbReference>
<keyword evidence="3" id="KW-1185">Reference proteome</keyword>
<dbReference type="EMBL" id="BAAAFZ010000001">
    <property type="protein sequence ID" value="GAA0566154.1"/>
    <property type="molecule type" value="Genomic_DNA"/>
</dbReference>
<proteinExistence type="predicted"/>
<feature type="region of interest" description="Disordered" evidence="1">
    <location>
        <begin position="93"/>
        <end position="162"/>
    </location>
</feature>
<name>A0ABN1EGG6_9PROT</name>
<feature type="compositionally biased region" description="Basic residues" evidence="1">
    <location>
        <begin position="94"/>
        <end position="106"/>
    </location>
</feature>
<dbReference type="InterPro" id="IPR023401">
    <property type="entry name" value="ODC_N"/>
</dbReference>
<dbReference type="InterPro" id="IPR003462">
    <property type="entry name" value="ODC_Mu_crystall"/>
</dbReference>
<dbReference type="Gene3D" id="3.40.50.720">
    <property type="entry name" value="NAD(P)-binding Rossmann-like Domain"/>
    <property type="match status" value="1"/>
</dbReference>
<feature type="compositionally biased region" description="Low complexity" evidence="1">
    <location>
        <begin position="1"/>
        <end position="10"/>
    </location>
</feature>
<dbReference type="Pfam" id="PF02423">
    <property type="entry name" value="OCD_Mu_crystall"/>
    <property type="match status" value="1"/>
</dbReference>
<gene>
    <name evidence="2" type="ORF">GCM10009416_00100</name>
</gene>
<dbReference type="PANTHER" id="PTHR13812:SF19">
    <property type="entry name" value="KETIMINE REDUCTASE MU-CRYSTALLIN"/>
    <property type="match status" value="1"/>
</dbReference>
<dbReference type="Gene3D" id="3.30.1780.10">
    <property type="entry name" value="ornithine cyclodeaminase, domain 1"/>
    <property type="match status" value="1"/>
</dbReference>
<feature type="region of interest" description="Disordered" evidence="1">
    <location>
        <begin position="1"/>
        <end position="21"/>
    </location>
</feature>
<evidence type="ECO:0000313" key="2">
    <source>
        <dbReference type="EMBL" id="GAA0566154.1"/>
    </source>
</evidence>
<protein>
    <recommendedName>
        <fullName evidence="4">Ornithine cyclodeaminase family protein</fullName>
    </recommendedName>
</protein>
<evidence type="ECO:0000313" key="3">
    <source>
        <dbReference type="Proteomes" id="UP001501588"/>
    </source>
</evidence>